<dbReference type="OrthoDB" id="416585at2759"/>
<feature type="region of interest" description="Disordered" evidence="13">
    <location>
        <begin position="331"/>
        <end position="359"/>
    </location>
</feature>
<feature type="transmembrane region" description="Helical" evidence="14">
    <location>
        <begin position="1187"/>
        <end position="1204"/>
    </location>
</feature>
<feature type="transmembrane region" description="Helical" evidence="14">
    <location>
        <begin position="483"/>
        <end position="504"/>
    </location>
</feature>
<evidence type="ECO:0000256" key="14">
    <source>
        <dbReference type="SAM" id="Phobius"/>
    </source>
</evidence>
<keyword evidence="17" id="KW-1185">Reference proteome</keyword>
<feature type="transmembrane region" description="Helical" evidence="14">
    <location>
        <begin position="1403"/>
        <end position="1423"/>
    </location>
</feature>
<dbReference type="Gene3D" id="1.20.120.350">
    <property type="entry name" value="Voltage-gated potassium channels. Chain C"/>
    <property type="match status" value="2"/>
</dbReference>
<feature type="compositionally biased region" description="Acidic residues" evidence="13">
    <location>
        <begin position="974"/>
        <end position="989"/>
    </location>
</feature>
<gene>
    <name evidence="16" type="ORF">AMAG_14046</name>
</gene>
<evidence type="ECO:0000256" key="11">
    <source>
        <dbReference type="ARBA" id="ARBA00023180"/>
    </source>
</evidence>
<feature type="domain" description="Ion transport" evidence="15">
    <location>
        <begin position="1147"/>
        <end position="1258"/>
    </location>
</feature>
<feature type="transmembrane region" description="Helical" evidence="14">
    <location>
        <begin position="794"/>
        <end position="813"/>
    </location>
</feature>
<organism evidence="16 17">
    <name type="scientific">Allomyces macrogynus (strain ATCC 38327)</name>
    <name type="common">Allomyces javanicus var. macrogynus</name>
    <dbReference type="NCBI Taxonomy" id="578462"/>
    <lineage>
        <taxon>Eukaryota</taxon>
        <taxon>Fungi</taxon>
        <taxon>Fungi incertae sedis</taxon>
        <taxon>Blastocladiomycota</taxon>
        <taxon>Blastocladiomycetes</taxon>
        <taxon>Blastocladiales</taxon>
        <taxon>Blastocladiaceae</taxon>
        <taxon>Allomyces</taxon>
    </lineage>
</organism>
<dbReference type="OMA" id="ACFWLFF"/>
<dbReference type="STRING" id="578462.A0A0L0T422"/>
<feature type="compositionally biased region" description="Low complexity" evidence="13">
    <location>
        <begin position="586"/>
        <end position="602"/>
    </location>
</feature>
<feature type="transmembrane region" description="Helical" evidence="14">
    <location>
        <begin position="732"/>
        <end position="751"/>
    </location>
</feature>
<feature type="region of interest" description="Disordered" evidence="13">
    <location>
        <begin position="563"/>
        <end position="609"/>
    </location>
</feature>
<evidence type="ECO:0000256" key="8">
    <source>
        <dbReference type="ARBA" id="ARBA00022989"/>
    </source>
</evidence>
<dbReference type="EMBL" id="GG745361">
    <property type="protein sequence ID" value="KNE69477.1"/>
    <property type="molecule type" value="Genomic_DNA"/>
</dbReference>
<evidence type="ECO:0000256" key="12">
    <source>
        <dbReference type="ARBA" id="ARBA00023303"/>
    </source>
</evidence>
<reference evidence="16 17" key="1">
    <citation type="submission" date="2009-11" db="EMBL/GenBank/DDBJ databases">
        <title>Annotation of Allomyces macrogynus ATCC 38327.</title>
        <authorList>
            <consortium name="The Broad Institute Genome Sequencing Platform"/>
            <person name="Russ C."/>
            <person name="Cuomo C."/>
            <person name="Burger G."/>
            <person name="Gray M.W."/>
            <person name="Holland P.W.H."/>
            <person name="King N."/>
            <person name="Lang F.B.F."/>
            <person name="Roger A.J."/>
            <person name="Ruiz-Trillo I."/>
            <person name="Young S.K."/>
            <person name="Zeng Q."/>
            <person name="Gargeya S."/>
            <person name="Fitzgerald M."/>
            <person name="Haas B."/>
            <person name="Abouelleil A."/>
            <person name="Alvarado L."/>
            <person name="Arachchi H.M."/>
            <person name="Berlin A."/>
            <person name="Chapman S.B."/>
            <person name="Gearin G."/>
            <person name="Goldberg J."/>
            <person name="Griggs A."/>
            <person name="Gujja S."/>
            <person name="Hansen M."/>
            <person name="Heiman D."/>
            <person name="Howarth C."/>
            <person name="Larimer J."/>
            <person name="Lui A."/>
            <person name="MacDonald P.J.P."/>
            <person name="McCowen C."/>
            <person name="Montmayeur A."/>
            <person name="Murphy C."/>
            <person name="Neiman D."/>
            <person name="Pearson M."/>
            <person name="Priest M."/>
            <person name="Roberts A."/>
            <person name="Saif S."/>
            <person name="Shea T."/>
            <person name="Sisk P."/>
            <person name="Stolte C."/>
            <person name="Sykes S."/>
            <person name="Wortman J."/>
            <person name="Nusbaum C."/>
            <person name="Birren B."/>
        </authorList>
    </citation>
    <scope>NUCLEOTIDE SEQUENCE [LARGE SCALE GENOMIC DNA]</scope>
    <source>
        <strain evidence="16 17">ATCC 38327</strain>
    </source>
</reference>
<feature type="region of interest" description="Disordered" evidence="13">
    <location>
        <begin position="171"/>
        <end position="254"/>
    </location>
</feature>
<feature type="domain" description="Ion transport" evidence="15">
    <location>
        <begin position="1401"/>
        <end position="1680"/>
    </location>
</feature>
<evidence type="ECO:0000256" key="5">
    <source>
        <dbReference type="ARBA" id="ARBA00022692"/>
    </source>
</evidence>
<keyword evidence="2" id="KW-0813">Transport</keyword>
<dbReference type="Gene3D" id="1.10.287.70">
    <property type="match status" value="4"/>
</dbReference>
<protein>
    <recommendedName>
        <fullName evidence="15">Ion transport domain-containing protein</fullName>
    </recommendedName>
</protein>
<feature type="transmembrane region" description="Helical" evidence="14">
    <location>
        <begin position="1158"/>
        <end position="1180"/>
    </location>
</feature>
<feature type="transmembrane region" description="Helical" evidence="14">
    <location>
        <begin position="1135"/>
        <end position="1152"/>
    </location>
</feature>
<keyword evidence="4" id="KW-0107">Calcium channel</keyword>
<feature type="compositionally biased region" description="Polar residues" evidence="13">
    <location>
        <begin position="12"/>
        <end position="23"/>
    </location>
</feature>
<feature type="transmembrane region" description="Helical" evidence="14">
    <location>
        <begin position="1867"/>
        <end position="1888"/>
    </location>
</feature>
<feature type="compositionally biased region" description="Basic residues" evidence="13">
    <location>
        <begin position="335"/>
        <end position="344"/>
    </location>
</feature>
<keyword evidence="3" id="KW-0109">Calcium transport</keyword>
<proteinExistence type="predicted"/>
<feature type="region of interest" description="Disordered" evidence="13">
    <location>
        <begin position="1"/>
        <end position="52"/>
    </location>
</feature>
<feature type="transmembrane region" description="Helical" evidence="14">
    <location>
        <begin position="1649"/>
        <end position="1674"/>
    </location>
</feature>
<dbReference type="GO" id="GO:0005891">
    <property type="term" value="C:voltage-gated calcium channel complex"/>
    <property type="evidence" value="ECO:0007669"/>
    <property type="project" value="TreeGrafter"/>
</dbReference>
<keyword evidence="6" id="KW-0106">Calcium</keyword>
<dbReference type="InterPro" id="IPR027359">
    <property type="entry name" value="Volt_channel_dom_sf"/>
</dbReference>
<evidence type="ECO:0000256" key="6">
    <source>
        <dbReference type="ARBA" id="ARBA00022837"/>
    </source>
</evidence>
<dbReference type="InterPro" id="IPR050599">
    <property type="entry name" value="VDCC_alpha-1_subunit"/>
</dbReference>
<dbReference type="PANTHER" id="PTHR45628">
    <property type="entry name" value="VOLTAGE-DEPENDENT CALCIUM CHANNEL TYPE A SUBUNIT ALPHA-1"/>
    <property type="match status" value="1"/>
</dbReference>
<keyword evidence="12" id="KW-0407">Ion channel</keyword>
<feature type="transmembrane region" description="Helical" evidence="14">
    <location>
        <begin position="1950"/>
        <end position="1977"/>
    </location>
</feature>
<feature type="transmembrane region" description="Helical" evidence="14">
    <location>
        <begin position="888"/>
        <end position="910"/>
    </location>
</feature>
<keyword evidence="5 14" id="KW-0812">Transmembrane</keyword>
<accession>A0A0L0T422</accession>
<evidence type="ECO:0000256" key="10">
    <source>
        <dbReference type="ARBA" id="ARBA00023136"/>
    </source>
</evidence>
<keyword evidence="11" id="KW-0325">Glycoprotein</keyword>
<keyword evidence="9" id="KW-0406">Ion transport</keyword>
<evidence type="ECO:0000256" key="3">
    <source>
        <dbReference type="ARBA" id="ARBA00022568"/>
    </source>
</evidence>
<dbReference type="GO" id="GO:0098703">
    <property type="term" value="P:calcium ion import across plasma membrane"/>
    <property type="evidence" value="ECO:0007669"/>
    <property type="project" value="TreeGrafter"/>
</dbReference>
<dbReference type="eggNOG" id="KOG2301">
    <property type="taxonomic scope" value="Eukaryota"/>
</dbReference>
<feature type="transmembrane region" description="Helical" evidence="14">
    <location>
        <begin position="1224"/>
        <end position="1245"/>
    </location>
</feature>
<reference evidence="17" key="2">
    <citation type="submission" date="2009-11" db="EMBL/GenBank/DDBJ databases">
        <title>The Genome Sequence of Allomyces macrogynus strain ATCC 38327.</title>
        <authorList>
            <consortium name="The Broad Institute Genome Sequencing Platform"/>
            <person name="Russ C."/>
            <person name="Cuomo C."/>
            <person name="Shea T."/>
            <person name="Young S.K."/>
            <person name="Zeng Q."/>
            <person name="Koehrsen M."/>
            <person name="Haas B."/>
            <person name="Borodovsky M."/>
            <person name="Guigo R."/>
            <person name="Alvarado L."/>
            <person name="Berlin A."/>
            <person name="Borenstein D."/>
            <person name="Chen Z."/>
            <person name="Engels R."/>
            <person name="Freedman E."/>
            <person name="Gellesch M."/>
            <person name="Goldberg J."/>
            <person name="Griggs A."/>
            <person name="Gujja S."/>
            <person name="Heiman D."/>
            <person name="Hepburn T."/>
            <person name="Howarth C."/>
            <person name="Jen D."/>
            <person name="Larson L."/>
            <person name="Lewis B."/>
            <person name="Mehta T."/>
            <person name="Park D."/>
            <person name="Pearson M."/>
            <person name="Roberts A."/>
            <person name="Saif S."/>
            <person name="Shenoy N."/>
            <person name="Sisk P."/>
            <person name="Stolte C."/>
            <person name="Sykes S."/>
            <person name="Walk T."/>
            <person name="White J."/>
            <person name="Yandava C."/>
            <person name="Burger G."/>
            <person name="Gray M.W."/>
            <person name="Holland P.W.H."/>
            <person name="King N."/>
            <person name="Lang F.B.F."/>
            <person name="Roger A.J."/>
            <person name="Ruiz-Trillo I."/>
            <person name="Lander E."/>
            <person name="Nusbaum C."/>
        </authorList>
    </citation>
    <scope>NUCLEOTIDE SEQUENCE [LARGE SCALE GENOMIC DNA]</scope>
    <source>
        <strain evidence="17">ATCC 38327</strain>
    </source>
</reference>
<feature type="compositionally biased region" description="Basic and acidic residues" evidence="13">
    <location>
        <begin position="563"/>
        <end position="579"/>
    </location>
</feature>
<feature type="transmembrane region" description="Helical" evidence="14">
    <location>
        <begin position="445"/>
        <end position="463"/>
    </location>
</feature>
<feature type="compositionally biased region" description="Basic and acidic residues" evidence="13">
    <location>
        <begin position="990"/>
        <end position="1006"/>
    </location>
</feature>
<comment type="subcellular location">
    <subcellularLocation>
        <location evidence="1">Membrane</location>
        <topology evidence="1">Multi-pass membrane protein</topology>
    </subcellularLocation>
</comment>
<evidence type="ECO:0000313" key="16">
    <source>
        <dbReference type="EMBL" id="KNE69477.1"/>
    </source>
</evidence>
<feature type="transmembrane region" description="Helical" evidence="14">
    <location>
        <begin position="1103"/>
        <end position="1123"/>
    </location>
</feature>
<dbReference type="VEuPathDB" id="FungiDB:AMAG_14046"/>
<feature type="compositionally biased region" description="Basic and acidic residues" evidence="13">
    <location>
        <begin position="31"/>
        <end position="41"/>
    </location>
</feature>
<dbReference type="Gene3D" id="1.10.238.10">
    <property type="entry name" value="EF-hand"/>
    <property type="match status" value="1"/>
</dbReference>
<evidence type="ECO:0000259" key="15">
    <source>
        <dbReference type="Pfam" id="PF00520"/>
    </source>
</evidence>
<feature type="transmembrane region" description="Helical" evidence="14">
    <location>
        <begin position="1443"/>
        <end position="1464"/>
    </location>
</feature>
<evidence type="ECO:0000256" key="13">
    <source>
        <dbReference type="SAM" id="MobiDB-lite"/>
    </source>
</evidence>
<feature type="region of interest" description="Disordered" evidence="13">
    <location>
        <begin position="966"/>
        <end position="1015"/>
    </location>
</feature>
<sequence length="2169" mass="238382">MVPASDPDLQPRPSTNGALSATTRVDVDDDGVAREDDDRGTPGEGGASDGRSAHVNLVLHQSAGHIEATAGGAATPADADVATAGSSTMMRAPWPAVPCPDTTRIPSTSGAATRRASTLPLPAQFVPATFDEDIHPAGDATTNGPRSFPTGCRFQTSSRHASAVSERFIQGGTSIGGSSAPVGGNGSAHPAARGFETRGRTLRRTRQRGSPSPRSPRDEDVDLGLDTPPISTQTSRRASPLPAMTMGASDMALDPNAHDSDALLDEADSVAAVAAVPVPLTVVDTSQLPPVAAAPADASVFARSLAALATRIMGDERDHVLASMTMTRGGAWRARSTHTSRSHRPIVTPIPDDEPGSHRRDASIGAHTALSAFVAGQPPTRAPPPALRLDPPAWVKRSSTFLKSHPDVVVVNNVALVGKSLFLFAPTSRIRQWAARIVTHRFFKAVILALMIAQWITMVMRVWAVGESDQFTLFSSPYELALLPIFALYTIEIMCKMLAFGALVKPALPNLALEEQAFDGHDAEPYAPEPRSPASPDASAQPLVFPSSTLPVLTLTPATLSLPREHAQGPHPPRFESKGSDLSFGSVKRSPSRSPSVTPSVPQILIDKPSGDAESPTLFLDRHLVHSPVSVHAVLDQSWEPSIAPASLAPPRLSTFGTSSPKSLSPSRTSQFLEVPTAARGSLPVPADTGQQAVSIVDSDDERDPSIARSEPDRVVSALVLHPYLRQSANRLDFTAVLAFWLYAIIGASTYEWDGLWVLRGLTALRTLRFLSLTPGMSLALDSLKVARPLLKNVIFFILFFFLILGISGVLFFKGSFSRQCLVEAHGNGLDLGWVPLTPTTYCGGWIDASGVAHAPVDIAGDPGTGGTVKGHLCLYPQQCVRGQPNPAFGFASFDSIANALVVVFTIASIENWGELMDAAIQAESLVSSWFFVVTIMVLHALLIQLFIAVIQETFASVRAQKIERRRRRRQQEADDTAQIDSNDDDDGVDDGRAVHDDSLGPDKKLASNGRATPTHRSSLVAPLLVTRLESVSRSTTSMDSWRVLLAKPCPVTTRIRQWWQAARPNLVLLWHLGFVCVLLLYGVGTALYTRRHHDIVDVPNKILPIEFVFTVVFALETLRVWVEADSTLVFLRTHPVDLVLSFVTIALLVSFHGITSVVLFMAVSIAIAATMAMQLFGGVYRASNPWLHFDSFGPAFLTVFVLMTNDNWTDNLWSSMNVRREQIWGPILSASFFLILYTALAYVIENLPIVVILDAFNIPDAEKRRRQVERHEKLHERPQSLVDAPTWVAIMGSHARAAVQTVRNWMRRCCRWRRSSAPSIHSLDSNTDRPLLPTATLGSLGPNDPLPTTQRYLQRRTLIDLTTFTDTVLIPTMPRRTKNSRDSTTDRTVQDMARAIARSRMWQLLILLAILASIVTGMWSTPLYRLQRLQHGLPVSTFGDPIYTTDVALAAIFGIELAVNVAAAPRKFWSSRSNLIDVVVLVCMVAGLAVQNPHIHWPHLLQALRPLRVITFFSDIQSICVTLLAAVSQIGSAMLFLGIVLIPFGLWGGHMFSGSLYQCNDTSVSTRAECTGMYRVPIAGDLVTILQPRVWANPYRLFHWDSFRNAMVTQLVMISGEGWATMMQHAGAVRGPGLQPAESMADAPVESWWTWVFFVTFISIVYLFTADLFVGVLTRSFEMRSGQALLTSPQKAWNNITKRIASLRPRISVPANATAEDGIVMLFSGWCCRIQAQWGHVVSRTITLILILHVLLLTTDHYGQPAWLDAVQEHAFRAVLVVYALELVLRIGASGWLPFVRQSHWNVYDAVLTVSAIVFSAVDLAVDEVQLGRFRKLFLIGFTLRLARRVHGLHTLFSTIGESLRDIFRVYTLLAVVLTSFALVLSELFGLTRFGSDYAGEGTFRTALRSMLLLFRLITSDNWNHILDDLVILRPECVTVGPSVLDTDCGNEVVAIVLIALWYLTSAWILLNLVVSIIIANFDYVFSTQYHQLICEADLNRFRVVWARLDPNGTGVIPQRKVPALLRALPAPFDYRIHDDRHSVQRLVALWRDAEAAAAQRLAAALARMDVDEVRARKRRYNLIFADMTYKCDRGVLRFHDALRTACLHIIPTDEYLTYAEFKTWVEDLDRATMHVARVRFTGLFYMAAERRRFLKLRRERTAGEDPPTGTA</sequence>
<dbReference type="Proteomes" id="UP000054350">
    <property type="component" value="Unassembled WGS sequence"/>
</dbReference>
<evidence type="ECO:0000256" key="7">
    <source>
        <dbReference type="ARBA" id="ARBA00022882"/>
    </source>
</evidence>
<feature type="domain" description="Ion transport" evidence="15">
    <location>
        <begin position="724"/>
        <end position="961"/>
    </location>
</feature>
<feature type="transmembrane region" description="Helical" evidence="14">
    <location>
        <begin position="1067"/>
        <end position="1091"/>
    </location>
</feature>
<feature type="transmembrane region" description="Helical" evidence="14">
    <location>
        <begin position="1775"/>
        <end position="1796"/>
    </location>
</feature>
<feature type="transmembrane region" description="Helical" evidence="14">
    <location>
        <begin position="408"/>
        <end position="425"/>
    </location>
</feature>
<evidence type="ECO:0000256" key="1">
    <source>
        <dbReference type="ARBA" id="ARBA00004141"/>
    </source>
</evidence>
<dbReference type="PANTHER" id="PTHR45628:SF7">
    <property type="entry name" value="VOLTAGE-DEPENDENT CALCIUM CHANNEL TYPE A SUBUNIT ALPHA-1"/>
    <property type="match status" value="1"/>
</dbReference>
<keyword evidence="8 14" id="KW-1133">Transmembrane helix</keyword>
<evidence type="ECO:0000256" key="2">
    <source>
        <dbReference type="ARBA" id="ARBA00022448"/>
    </source>
</evidence>
<dbReference type="GO" id="GO:0008331">
    <property type="term" value="F:high voltage-gated calcium channel activity"/>
    <property type="evidence" value="ECO:0007669"/>
    <property type="project" value="TreeGrafter"/>
</dbReference>
<keyword evidence="7" id="KW-0851">Voltage-gated channel</keyword>
<keyword evidence="10 14" id="KW-0472">Membrane</keyword>
<evidence type="ECO:0000313" key="17">
    <source>
        <dbReference type="Proteomes" id="UP000054350"/>
    </source>
</evidence>
<feature type="domain" description="Ion transport" evidence="15">
    <location>
        <begin position="1740"/>
        <end position="1984"/>
    </location>
</feature>
<dbReference type="InterPro" id="IPR005821">
    <property type="entry name" value="Ion_trans_dom"/>
</dbReference>
<dbReference type="SUPFAM" id="SSF81324">
    <property type="entry name" value="Voltage-gated potassium channels"/>
    <property type="match status" value="4"/>
</dbReference>
<evidence type="ECO:0000256" key="4">
    <source>
        <dbReference type="ARBA" id="ARBA00022673"/>
    </source>
</evidence>
<evidence type="ECO:0000256" key="9">
    <source>
        <dbReference type="ARBA" id="ARBA00023065"/>
    </source>
</evidence>
<dbReference type="Pfam" id="PF00520">
    <property type="entry name" value="Ion_trans"/>
    <property type="match status" value="4"/>
</dbReference>
<feature type="transmembrane region" description="Helical" evidence="14">
    <location>
        <begin position="930"/>
        <end position="958"/>
    </location>
</feature>
<name>A0A0L0T422_ALLM3</name>